<gene>
    <name evidence="2" type="ORF">EJ03DRAFT_5885</name>
</gene>
<accession>A0A6G1LNJ5</accession>
<dbReference type="EMBL" id="ML995808">
    <property type="protein sequence ID" value="KAF2774386.1"/>
    <property type="molecule type" value="Genomic_DNA"/>
</dbReference>
<feature type="region of interest" description="Disordered" evidence="1">
    <location>
        <begin position="96"/>
        <end position="174"/>
    </location>
</feature>
<evidence type="ECO:0000313" key="3">
    <source>
        <dbReference type="Proteomes" id="UP000799436"/>
    </source>
</evidence>
<evidence type="ECO:0000256" key="1">
    <source>
        <dbReference type="SAM" id="MobiDB-lite"/>
    </source>
</evidence>
<sequence>MMDLLRICMSIPSPGYPTTPFPNSQLSTPGRHPPQSPSSTKTNPDTNNETHRSPPATPNNSGTSYDIDPATHQSKSKKVQQNPFIPLMPLLFVTTLPPRSKKGQGKRKIEYVHAERKPQDIDREMGPGSCRCPAQPKGPARNATLASSPDSPQRTCRSWLSRPGRGQESSCWMA</sequence>
<feature type="compositionally biased region" description="Polar residues" evidence="1">
    <location>
        <begin position="144"/>
        <end position="158"/>
    </location>
</feature>
<protein>
    <submittedName>
        <fullName evidence="2">Uncharacterized protein</fullName>
    </submittedName>
</protein>
<evidence type="ECO:0000313" key="2">
    <source>
        <dbReference type="EMBL" id="KAF2774386.1"/>
    </source>
</evidence>
<organism evidence="2 3">
    <name type="scientific">Teratosphaeria nubilosa</name>
    <dbReference type="NCBI Taxonomy" id="161662"/>
    <lineage>
        <taxon>Eukaryota</taxon>
        <taxon>Fungi</taxon>
        <taxon>Dikarya</taxon>
        <taxon>Ascomycota</taxon>
        <taxon>Pezizomycotina</taxon>
        <taxon>Dothideomycetes</taxon>
        <taxon>Dothideomycetidae</taxon>
        <taxon>Mycosphaerellales</taxon>
        <taxon>Teratosphaeriaceae</taxon>
        <taxon>Teratosphaeria</taxon>
    </lineage>
</organism>
<feature type="region of interest" description="Disordered" evidence="1">
    <location>
        <begin position="11"/>
        <end position="84"/>
    </location>
</feature>
<feature type="compositionally biased region" description="Polar residues" evidence="1">
    <location>
        <begin position="37"/>
        <end position="47"/>
    </location>
</feature>
<feature type="compositionally biased region" description="Basic and acidic residues" evidence="1">
    <location>
        <begin position="107"/>
        <end position="125"/>
    </location>
</feature>
<keyword evidence="3" id="KW-1185">Reference proteome</keyword>
<name>A0A6G1LNJ5_9PEZI</name>
<reference evidence="2" key="1">
    <citation type="journal article" date="2020" name="Stud. Mycol.">
        <title>101 Dothideomycetes genomes: a test case for predicting lifestyles and emergence of pathogens.</title>
        <authorList>
            <person name="Haridas S."/>
            <person name="Albert R."/>
            <person name="Binder M."/>
            <person name="Bloem J."/>
            <person name="Labutti K."/>
            <person name="Salamov A."/>
            <person name="Andreopoulos B."/>
            <person name="Baker S."/>
            <person name="Barry K."/>
            <person name="Bills G."/>
            <person name="Bluhm B."/>
            <person name="Cannon C."/>
            <person name="Castanera R."/>
            <person name="Culley D."/>
            <person name="Daum C."/>
            <person name="Ezra D."/>
            <person name="Gonzalez J."/>
            <person name="Henrissat B."/>
            <person name="Kuo A."/>
            <person name="Liang C."/>
            <person name="Lipzen A."/>
            <person name="Lutzoni F."/>
            <person name="Magnuson J."/>
            <person name="Mondo S."/>
            <person name="Nolan M."/>
            <person name="Ohm R."/>
            <person name="Pangilinan J."/>
            <person name="Park H.-J."/>
            <person name="Ramirez L."/>
            <person name="Alfaro M."/>
            <person name="Sun H."/>
            <person name="Tritt A."/>
            <person name="Yoshinaga Y."/>
            <person name="Zwiers L.-H."/>
            <person name="Turgeon B."/>
            <person name="Goodwin S."/>
            <person name="Spatafora J."/>
            <person name="Crous P."/>
            <person name="Grigoriev I."/>
        </authorList>
    </citation>
    <scope>NUCLEOTIDE SEQUENCE</scope>
    <source>
        <strain evidence="2">CBS 116005</strain>
    </source>
</reference>
<proteinExistence type="predicted"/>
<dbReference type="AlphaFoldDB" id="A0A6G1LNJ5"/>
<dbReference type="Proteomes" id="UP000799436">
    <property type="component" value="Unassembled WGS sequence"/>
</dbReference>